<name>A0A9W6MUE0_9HYPH</name>
<sequence>MTMRLALFGASIMLAAYATMTHVTYLNTGGYSADWPEYRRIAVVSPQDCAALLGRAERTLGESHGLRCEGVPRWRHWANLTRAAYDRDGVGGVALAVLGGQAVASAAAAPTAP</sequence>
<evidence type="ECO:0000313" key="3">
    <source>
        <dbReference type="Proteomes" id="UP001143372"/>
    </source>
</evidence>
<reference evidence="2" key="1">
    <citation type="journal article" date="2014" name="Int. J. Syst. Evol. Microbiol.">
        <title>Complete genome sequence of Corynebacterium casei LMG S-19264T (=DSM 44701T), isolated from a smear-ripened cheese.</title>
        <authorList>
            <consortium name="US DOE Joint Genome Institute (JGI-PGF)"/>
            <person name="Walter F."/>
            <person name="Albersmeier A."/>
            <person name="Kalinowski J."/>
            <person name="Ruckert C."/>
        </authorList>
    </citation>
    <scope>NUCLEOTIDE SEQUENCE</scope>
    <source>
        <strain evidence="2">VKM B-2347</strain>
    </source>
</reference>
<proteinExistence type="predicted"/>
<feature type="chain" id="PRO_5040807099" evidence="1">
    <location>
        <begin position="19"/>
        <end position="113"/>
    </location>
</feature>
<dbReference type="EMBL" id="BSFI01000002">
    <property type="protein sequence ID" value="GLK66793.1"/>
    <property type="molecule type" value="Genomic_DNA"/>
</dbReference>
<gene>
    <name evidence="2" type="ORF">GCM10008179_04310</name>
</gene>
<reference evidence="2" key="2">
    <citation type="submission" date="2023-01" db="EMBL/GenBank/DDBJ databases">
        <authorList>
            <person name="Sun Q."/>
            <person name="Evtushenko L."/>
        </authorList>
    </citation>
    <scope>NUCLEOTIDE SEQUENCE</scope>
    <source>
        <strain evidence="2">VKM B-2347</strain>
    </source>
</reference>
<keyword evidence="1" id="KW-0732">Signal</keyword>
<evidence type="ECO:0000256" key="1">
    <source>
        <dbReference type="SAM" id="SignalP"/>
    </source>
</evidence>
<accession>A0A9W6MUE0</accession>
<evidence type="ECO:0000313" key="2">
    <source>
        <dbReference type="EMBL" id="GLK66793.1"/>
    </source>
</evidence>
<keyword evidence="3" id="KW-1185">Reference proteome</keyword>
<dbReference type="Proteomes" id="UP001143372">
    <property type="component" value="Unassembled WGS sequence"/>
</dbReference>
<organism evidence="2 3">
    <name type="scientific">Hansschlegelia plantiphila</name>
    <dbReference type="NCBI Taxonomy" id="374655"/>
    <lineage>
        <taxon>Bacteria</taxon>
        <taxon>Pseudomonadati</taxon>
        <taxon>Pseudomonadota</taxon>
        <taxon>Alphaproteobacteria</taxon>
        <taxon>Hyphomicrobiales</taxon>
        <taxon>Methylopilaceae</taxon>
        <taxon>Hansschlegelia</taxon>
    </lineage>
</organism>
<protein>
    <submittedName>
        <fullName evidence="2">Uncharacterized protein</fullName>
    </submittedName>
</protein>
<dbReference type="AlphaFoldDB" id="A0A9W6MUE0"/>
<comment type="caution">
    <text evidence="2">The sequence shown here is derived from an EMBL/GenBank/DDBJ whole genome shotgun (WGS) entry which is preliminary data.</text>
</comment>
<feature type="signal peptide" evidence="1">
    <location>
        <begin position="1"/>
        <end position="18"/>
    </location>
</feature>